<dbReference type="InterPro" id="IPR003029">
    <property type="entry name" value="S1_domain"/>
</dbReference>
<evidence type="ECO:0000256" key="2">
    <source>
        <dbReference type="ARBA" id="ARBA00004496"/>
    </source>
</evidence>
<dbReference type="PROSITE" id="PS01175">
    <property type="entry name" value="RIBONUCLEASE_II"/>
    <property type="match status" value="1"/>
</dbReference>
<comment type="catalytic activity">
    <reaction evidence="1 8">
        <text>Exonucleolytic cleavage in the 3'- to 5'-direction to yield nucleoside 5'-phosphates.</text>
        <dbReference type="EC" id="3.1.13.1"/>
    </reaction>
</comment>
<dbReference type="InterPro" id="IPR012340">
    <property type="entry name" value="NA-bd_OB-fold"/>
</dbReference>
<dbReference type="PANTHER" id="PTHR23355">
    <property type="entry name" value="RIBONUCLEASE"/>
    <property type="match status" value="1"/>
</dbReference>
<evidence type="ECO:0000256" key="9">
    <source>
        <dbReference type="SAM" id="MobiDB-lite"/>
    </source>
</evidence>
<dbReference type="GO" id="GO:0003723">
    <property type="term" value="F:RNA binding"/>
    <property type="evidence" value="ECO:0007669"/>
    <property type="project" value="UniProtKB-UniRule"/>
</dbReference>
<gene>
    <name evidence="8" type="primary">rnr</name>
    <name evidence="11" type="ORF">O987_19250</name>
</gene>
<comment type="subcellular location">
    <subcellularLocation>
        <location evidence="2 8">Cytoplasm</location>
    </subcellularLocation>
</comment>
<dbReference type="PROSITE" id="PS50126">
    <property type="entry name" value="S1"/>
    <property type="match status" value="1"/>
</dbReference>
<dbReference type="PANTHER" id="PTHR23355:SF9">
    <property type="entry name" value="DIS3-LIKE EXONUCLEASE 2"/>
    <property type="match status" value="1"/>
</dbReference>
<keyword evidence="3 8" id="KW-0963">Cytoplasm</keyword>
<dbReference type="Pfam" id="PF00773">
    <property type="entry name" value="RNB"/>
    <property type="match status" value="1"/>
</dbReference>
<dbReference type="InterPro" id="IPR040476">
    <property type="entry name" value="CSD2"/>
</dbReference>
<dbReference type="NCBIfam" id="TIGR02063">
    <property type="entry name" value="RNase_R"/>
    <property type="match status" value="1"/>
</dbReference>
<keyword evidence="7 8" id="KW-0694">RNA-binding</keyword>
<dbReference type="SUPFAM" id="SSF50249">
    <property type="entry name" value="Nucleic acid-binding proteins"/>
    <property type="match status" value="4"/>
</dbReference>
<name>A0A076PTE6_COMTE</name>
<dbReference type="GO" id="GO:0006402">
    <property type="term" value="P:mRNA catabolic process"/>
    <property type="evidence" value="ECO:0007669"/>
    <property type="project" value="TreeGrafter"/>
</dbReference>
<dbReference type="GO" id="GO:0005829">
    <property type="term" value="C:cytosol"/>
    <property type="evidence" value="ECO:0007669"/>
    <property type="project" value="TreeGrafter"/>
</dbReference>
<evidence type="ECO:0000256" key="8">
    <source>
        <dbReference type="HAMAP-Rule" id="MF_01895"/>
    </source>
</evidence>
<dbReference type="SMART" id="SM00357">
    <property type="entry name" value="CSP"/>
    <property type="match status" value="1"/>
</dbReference>
<reference evidence="11 12" key="1">
    <citation type="journal article" date="2014" name="Genome Announc.">
        <title>Complete Genome Sequence of Polychlorinated Biphenyl Degrader Comamonas testosteroni TK102 (NBRC 109938).</title>
        <authorList>
            <person name="Fukuda K."/>
            <person name="Hosoyama A."/>
            <person name="Tsuchikane K."/>
            <person name="Ohji S."/>
            <person name="Yamazoe A."/>
            <person name="Fujita N."/>
            <person name="Shintani M."/>
            <person name="Kimbara K."/>
        </authorList>
    </citation>
    <scope>NUCLEOTIDE SEQUENCE [LARGE SCALE GENOMIC DNA]</scope>
    <source>
        <strain evidence="11">TK102</strain>
    </source>
</reference>
<keyword evidence="5 8" id="KW-0378">Hydrolase</keyword>
<dbReference type="CDD" id="cd04471">
    <property type="entry name" value="S1_RNase_R"/>
    <property type="match status" value="1"/>
</dbReference>
<dbReference type="Proteomes" id="UP000028782">
    <property type="component" value="Chromosome"/>
</dbReference>
<evidence type="ECO:0000313" key="12">
    <source>
        <dbReference type="Proteomes" id="UP000028782"/>
    </source>
</evidence>
<dbReference type="InterPro" id="IPR004476">
    <property type="entry name" value="RNase_II/RNase_R"/>
</dbReference>
<evidence type="ECO:0000313" key="11">
    <source>
        <dbReference type="EMBL" id="AIJ47951.1"/>
    </source>
</evidence>
<dbReference type="EC" id="3.1.13.1" evidence="8"/>
<dbReference type="Pfam" id="PF08206">
    <property type="entry name" value="OB_RNB"/>
    <property type="match status" value="1"/>
</dbReference>
<dbReference type="HOGENOM" id="CLU_002333_7_0_4"/>
<dbReference type="SMART" id="SM00316">
    <property type="entry name" value="S1"/>
    <property type="match status" value="2"/>
</dbReference>
<dbReference type="KEGG" id="ctes:O987_19250"/>
<evidence type="ECO:0000256" key="1">
    <source>
        <dbReference type="ARBA" id="ARBA00001849"/>
    </source>
</evidence>
<feature type="compositionally biased region" description="Low complexity" evidence="9">
    <location>
        <begin position="838"/>
        <end position="867"/>
    </location>
</feature>
<feature type="domain" description="S1 motif" evidence="10">
    <location>
        <begin position="606"/>
        <end position="687"/>
    </location>
</feature>
<dbReference type="InterPro" id="IPR050180">
    <property type="entry name" value="RNR_Ribonuclease"/>
</dbReference>
<evidence type="ECO:0000256" key="5">
    <source>
        <dbReference type="ARBA" id="ARBA00022801"/>
    </source>
</evidence>
<proteinExistence type="inferred from homology"/>
<dbReference type="Gene3D" id="2.40.50.140">
    <property type="entry name" value="Nucleic acid-binding proteins"/>
    <property type="match status" value="2"/>
</dbReference>
<dbReference type="InterPro" id="IPR011129">
    <property type="entry name" value="CSD"/>
</dbReference>
<dbReference type="GO" id="GO:0008859">
    <property type="term" value="F:exoribonuclease II activity"/>
    <property type="evidence" value="ECO:0007669"/>
    <property type="project" value="UniProtKB-UniRule"/>
</dbReference>
<keyword evidence="6 8" id="KW-0269">Exonuclease</keyword>
<dbReference type="Pfam" id="PF00575">
    <property type="entry name" value="S1"/>
    <property type="match status" value="1"/>
</dbReference>
<dbReference type="AlphaFoldDB" id="A0A076PTE6"/>
<sequence>MYIKKMNPRAKVADMNEEILGTVQGHRDGHGFVVRDDGERDIYLPPNEMRAVLHKDRVQVRIARHDHRGRPEGRVVEIVERPDQPIIGRFLQESGVWLVAPEDKRYGQDILIPSNATGAAKPGQVVVVKLTEAPALFGQPVGRIVEVLGEVDDPGMEIEIAVRKYGVPHIFSDACLEQAKALPEKVRPADCKHRIDLTDIPLVTIDGEDARDFDDAVYCEPAKVGRSKGWRLLVAIADVSHYVTTGSAIDIDAYDRATSVYFPRRVIPMLPEKLSNGLCSLNPDVDRLCMVCDMLITAQGEIHAYQFYPAVMHSHARFTYTEVAAILANTRGAEAAKRKDRVQDLLNLYGVFQSLLKAREARGAVDFETTETQIVCDDNGRIEKIVPRTRNDAHKLIEEAMLAANVCSADFIDQSGQLGLFRVHDKPSLEKQEILRNYLKAMGVSMSISENPSTKEFQQIASATKDRPDSQQIHTMLLRSMMQAFYTPEGSGHFGLAFEAYTHFTSPIRRYPDLLVHRVIKAELNGTHYKLPSLPTPGEAEAKMAKRLASRVVAPGQKPRKRSAAKEFQAWEAAGLHCSANERRADEASRDVEAWLKCKYMREHLGEEFAGTVSSVTTFGVFVTLDAMYVEGLVHITELGGDYFRFDEARQELRGERSGVRYGIGARVRVQVSRVDLDGRRIDFRLVRDGEDGLVQSSRSGRGQAKDEGRGRRDSRDERSAGGYSDKWSRRDAKASRAQRNAAAEPAAAPEPDRSRQGRKAAKKAMLKSVNLAALEAEYAQAPKPEPVAEPVAVAVVAKPRKAAGRKQVAALLAPDAQPVSVAKPAAKPESKAVAKVAAKSVAKSAPKAPKAVAKPAARTKPAPASKTSKRKTER</sequence>
<evidence type="ECO:0000256" key="7">
    <source>
        <dbReference type="ARBA" id="ARBA00022884"/>
    </source>
</evidence>
<dbReference type="SMART" id="SM00955">
    <property type="entry name" value="RNB"/>
    <property type="match status" value="1"/>
</dbReference>
<evidence type="ECO:0000256" key="3">
    <source>
        <dbReference type="ARBA" id="ARBA00022490"/>
    </source>
</evidence>
<feature type="compositionally biased region" description="Basic and acidic residues" evidence="9">
    <location>
        <begin position="704"/>
        <end position="720"/>
    </location>
</feature>
<dbReference type="HAMAP" id="MF_01895">
    <property type="entry name" value="RNase_R"/>
    <property type="match status" value="1"/>
</dbReference>
<evidence type="ECO:0000256" key="4">
    <source>
        <dbReference type="ARBA" id="ARBA00022722"/>
    </source>
</evidence>
<dbReference type="NCBIfam" id="TIGR00358">
    <property type="entry name" value="3_prime_RNase"/>
    <property type="match status" value="1"/>
</dbReference>
<dbReference type="InterPro" id="IPR022966">
    <property type="entry name" value="RNase_II/R_CS"/>
</dbReference>
<comment type="function">
    <text evidence="8">3'-5' exoribonuclease that releases 5'-nucleoside monophosphates and is involved in maturation of structured RNAs.</text>
</comment>
<protein>
    <recommendedName>
        <fullName evidence="8">Ribonuclease R</fullName>
        <shortName evidence="8">RNase R</shortName>
        <ecNumber evidence="8">3.1.13.1</ecNumber>
    </recommendedName>
</protein>
<comment type="similarity">
    <text evidence="8">Belongs to the RNR ribonuclease family. RNase R subfamily.</text>
</comment>
<dbReference type="InterPro" id="IPR011805">
    <property type="entry name" value="RNase_R"/>
</dbReference>
<dbReference type="EMBL" id="CP006704">
    <property type="protein sequence ID" value="AIJ47951.1"/>
    <property type="molecule type" value="Genomic_DNA"/>
</dbReference>
<keyword evidence="4 8" id="KW-0540">Nuclease</keyword>
<dbReference type="Pfam" id="PF17876">
    <property type="entry name" value="CSD2"/>
    <property type="match status" value="1"/>
</dbReference>
<accession>A0A076PTE6</accession>
<feature type="region of interest" description="Disordered" evidence="9">
    <location>
        <begin position="838"/>
        <end position="875"/>
    </location>
</feature>
<evidence type="ECO:0000256" key="6">
    <source>
        <dbReference type="ARBA" id="ARBA00022839"/>
    </source>
</evidence>
<dbReference type="InterPro" id="IPR001900">
    <property type="entry name" value="RNase_II/R"/>
</dbReference>
<dbReference type="InterPro" id="IPR013223">
    <property type="entry name" value="RNase_B_OB_dom"/>
</dbReference>
<evidence type="ECO:0000259" key="10">
    <source>
        <dbReference type="PROSITE" id="PS50126"/>
    </source>
</evidence>
<organism evidence="11 12">
    <name type="scientific">Comamonas testosteroni TK102</name>
    <dbReference type="NCBI Taxonomy" id="1392005"/>
    <lineage>
        <taxon>Bacteria</taxon>
        <taxon>Pseudomonadati</taxon>
        <taxon>Pseudomonadota</taxon>
        <taxon>Betaproteobacteria</taxon>
        <taxon>Burkholderiales</taxon>
        <taxon>Comamonadaceae</taxon>
        <taxon>Comamonas</taxon>
    </lineage>
</organism>
<feature type="region of interest" description="Disordered" evidence="9">
    <location>
        <begin position="695"/>
        <end position="763"/>
    </location>
</feature>